<protein>
    <submittedName>
        <fullName evidence="1">Uncharacterized protein</fullName>
    </submittedName>
</protein>
<reference evidence="1" key="1">
    <citation type="journal article" date="2020" name="Nature">
        <title>Giant virus diversity and host interactions through global metagenomics.</title>
        <authorList>
            <person name="Schulz F."/>
            <person name="Roux S."/>
            <person name="Paez-Espino D."/>
            <person name="Jungbluth S."/>
            <person name="Walsh D.A."/>
            <person name="Denef V.J."/>
            <person name="McMahon K.D."/>
            <person name="Konstantinidis K.T."/>
            <person name="Eloe-Fadrosh E.A."/>
            <person name="Kyrpides N.C."/>
            <person name="Woyke T."/>
        </authorList>
    </citation>
    <scope>NUCLEOTIDE SEQUENCE</scope>
    <source>
        <strain evidence="1">GVMAG-M-3300023179-2</strain>
    </source>
</reference>
<proteinExistence type="predicted"/>
<dbReference type="SUPFAM" id="SSF53474">
    <property type="entry name" value="alpha/beta-Hydrolases"/>
    <property type="match status" value="1"/>
</dbReference>
<organism evidence="1">
    <name type="scientific">viral metagenome</name>
    <dbReference type="NCBI Taxonomy" id="1070528"/>
    <lineage>
        <taxon>unclassified sequences</taxon>
        <taxon>metagenomes</taxon>
        <taxon>organismal metagenomes</taxon>
    </lineage>
</organism>
<name>A0A6C0EDB9_9ZZZZ</name>
<dbReference type="AlphaFoldDB" id="A0A6C0EDB9"/>
<dbReference type="EMBL" id="MN739799">
    <property type="protein sequence ID" value="QHT26631.1"/>
    <property type="molecule type" value="Genomic_DNA"/>
</dbReference>
<dbReference type="Gene3D" id="3.40.50.1820">
    <property type="entry name" value="alpha/beta hydrolase"/>
    <property type="match status" value="1"/>
</dbReference>
<evidence type="ECO:0000313" key="1">
    <source>
        <dbReference type="EMBL" id="QHT26631.1"/>
    </source>
</evidence>
<dbReference type="InterPro" id="IPR029058">
    <property type="entry name" value="AB_hydrolase_fold"/>
</dbReference>
<accession>A0A6C0EDB9</accession>
<sequence length="440" mass="52130">MYKNKYLKYKKKYFNLIEQKGGGGGRVPNFFPDTQSWFFMPVILRPFGDIQIDFPNEFLDESNNLKSTYKNYNLDDINKMLIDYYKSNNLDLNNRRELTNLGLLYDDLPYYKHLSQNFQEKILNDLNIKDSLDVITQLINQKYQNWEFNFFPKDNVWINVQDIFTSMSKLVKIHLINKYNKNLYEITNNKDYKESNNKYFIYLENDVIIREAVDDTKIVLIVFGHWGDKFQLFYNLNRSSNGLIIYFNDRMNKWYSEKMGLFISIINKYANSYEKYAFIGASMGGYGSLYSSLLFPDKKCITISLVPNIKNLANSNNIIFDTRDSTIKPKINQFQEIKYNVLDLLEEKNYNTKIYTIIGRSECNDFGIKNLSMDHFNIGMIINYPNVSTIIYNKDTHLIAGEIKFNTIYDIILCNFDILYEDPAKGRQILFNKIEFKQIK</sequence>